<evidence type="ECO:0000256" key="3">
    <source>
        <dbReference type="ARBA" id="ARBA00022801"/>
    </source>
</evidence>
<evidence type="ECO:0000256" key="2">
    <source>
        <dbReference type="ARBA" id="ARBA00022670"/>
    </source>
</evidence>
<dbReference type="EMBL" id="BAAAKJ010000042">
    <property type="protein sequence ID" value="GAA1385866.1"/>
    <property type="molecule type" value="Genomic_DNA"/>
</dbReference>
<dbReference type="RefSeq" id="WP_344326246.1">
    <property type="nucleotide sequence ID" value="NZ_BAAAKJ010000042.1"/>
</dbReference>
<feature type="chain" id="PRO_5046333696" description="NlpC/P60 domain-containing protein" evidence="5">
    <location>
        <begin position="30"/>
        <end position="193"/>
    </location>
</feature>
<evidence type="ECO:0000256" key="5">
    <source>
        <dbReference type="SAM" id="SignalP"/>
    </source>
</evidence>
<gene>
    <name evidence="7" type="ORF">GCM10009639_08850</name>
</gene>
<evidence type="ECO:0000313" key="8">
    <source>
        <dbReference type="Proteomes" id="UP001499863"/>
    </source>
</evidence>
<feature type="domain" description="NlpC/P60" evidence="6">
    <location>
        <begin position="88"/>
        <end position="175"/>
    </location>
</feature>
<accession>A0ABN1XMW0</accession>
<keyword evidence="5" id="KW-0732">Signal</keyword>
<reference evidence="7 8" key="1">
    <citation type="journal article" date="2019" name="Int. J. Syst. Evol. Microbiol.">
        <title>The Global Catalogue of Microorganisms (GCM) 10K type strain sequencing project: providing services to taxonomists for standard genome sequencing and annotation.</title>
        <authorList>
            <consortium name="The Broad Institute Genomics Platform"/>
            <consortium name="The Broad Institute Genome Sequencing Center for Infectious Disease"/>
            <person name="Wu L."/>
            <person name="Ma J."/>
        </authorList>
    </citation>
    <scope>NUCLEOTIDE SEQUENCE [LARGE SCALE GENOMIC DNA]</scope>
    <source>
        <strain evidence="7 8">JCM 12393</strain>
    </source>
</reference>
<dbReference type="Gene3D" id="3.90.1720.10">
    <property type="entry name" value="endopeptidase domain like (from Nostoc punctiforme)"/>
    <property type="match status" value="1"/>
</dbReference>
<comment type="similarity">
    <text evidence="1">Belongs to the peptidase C40 family.</text>
</comment>
<protein>
    <recommendedName>
        <fullName evidence="6">NlpC/P60 domain-containing protein</fullName>
    </recommendedName>
</protein>
<dbReference type="SUPFAM" id="SSF54001">
    <property type="entry name" value="Cysteine proteinases"/>
    <property type="match status" value="1"/>
</dbReference>
<evidence type="ECO:0000259" key="6">
    <source>
        <dbReference type="Pfam" id="PF00877"/>
    </source>
</evidence>
<keyword evidence="8" id="KW-1185">Reference proteome</keyword>
<dbReference type="Pfam" id="PF00877">
    <property type="entry name" value="NLPC_P60"/>
    <property type="match status" value="1"/>
</dbReference>
<keyword evidence="2" id="KW-0645">Protease</keyword>
<comment type="caution">
    <text evidence="7">The sequence shown here is derived from an EMBL/GenBank/DDBJ whole genome shotgun (WGS) entry which is preliminary data.</text>
</comment>
<dbReference type="InterPro" id="IPR000064">
    <property type="entry name" value="NLP_P60_dom"/>
</dbReference>
<keyword evidence="3" id="KW-0378">Hydrolase</keyword>
<dbReference type="Proteomes" id="UP001499863">
    <property type="component" value="Unassembled WGS sequence"/>
</dbReference>
<organism evidence="7 8">
    <name type="scientific">Kitasatospora putterlickiae</name>
    <dbReference type="NCBI Taxonomy" id="221725"/>
    <lineage>
        <taxon>Bacteria</taxon>
        <taxon>Bacillati</taxon>
        <taxon>Actinomycetota</taxon>
        <taxon>Actinomycetes</taxon>
        <taxon>Kitasatosporales</taxon>
        <taxon>Streptomycetaceae</taxon>
        <taxon>Kitasatospora</taxon>
    </lineage>
</organism>
<sequence length="193" mass="20954">MNRFHRWSVPALAATALLGSLTLAGPAAATAPLDGEAVASAALEPGARAGAAKISRAEEIRRARLWLTANGGKPVPYSQHRNWKDGYRQDCSGFVSMALKLPKPGANTVSLKNDGWTKPIKMSELRQGDLIIKANSKDPNHRHVVIFDKWENGKKSYLSYEQAGHVGTRHASHGYGLKSGDGYHAYRPVNLTD</sequence>
<evidence type="ECO:0000313" key="7">
    <source>
        <dbReference type="EMBL" id="GAA1385866.1"/>
    </source>
</evidence>
<keyword evidence="4" id="KW-0788">Thiol protease</keyword>
<dbReference type="InterPro" id="IPR038765">
    <property type="entry name" value="Papain-like_cys_pep_sf"/>
</dbReference>
<name>A0ABN1XMW0_9ACTN</name>
<evidence type="ECO:0000256" key="1">
    <source>
        <dbReference type="ARBA" id="ARBA00007074"/>
    </source>
</evidence>
<proteinExistence type="inferred from homology"/>
<feature type="signal peptide" evidence="5">
    <location>
        <begin position="1"/>
        <end position="29"/>
    </location>
</feature>
<evidence type="ECO:0000256" key="4">
    <source>
        <dbReference type="ARBA" id="ARBA00022807"/>
    </source>
</evidence>